<dbReference type="AlphaFoldDB" id="A0A1A9VJ55"/>
<keyword evidence="2" id="KW-1185">Reference proteome</keyword>
<proteinExistence type="predicted"/>
<organism evidence="1 2">
    <name type="scientific">Glossina austeni</name>
    <name type="common">Savannah tsetse fly</name>
    <dbReference type="NCBI Taxonomy" id="7395"/>
    <lineage>
        <taxon>Eukaryota</taxon>
        <taxon>Metazoa</taxon>
        <taxon>Ecdysozoa</taxon>
        <taxon>Arthropoda</taxon>
        <taxon>Hexapoda</taxon>
        <taxon>Insecta</taxon>
        <taxon>Pterygota</taxon>
        <taxon>Neoptera</taxon>
        <taxon>Endopterygota</taxon>
        <taxon>Diptera</taxon>
        <taxon>Brachycera</taxon>
        <taxon>Muscomorpha</taxon>
        <taxon>Hippoboscoidea</taxon>
        <taxon>Glossinidae</taxon>
        <taxon>Glossina</taxon>
    </lineage>
</organism>
<protein>
    <submittedName>
        <fullName evidence="1">Uncharacterized protein</fullName>
    </submittedName>
</protein>
<dbReference type="Proteomes" id="UP000078200">
    <property type="component" value="Unassembled WGS sequence"/>
</dbReference>
<dbReference type="VEuPathDB" id="VectorBase:GAUT039077"/>
<name>A0A1A9VJ55_GLOAU</name>
<evidence type="ECO:0000313" key="2">
    <source>
        <dbReference type="Proteomes" id="UP000078200"/>
    </source>
</evidence>
<dbReference type="EnsemblMetazoa" id="GAUT039077-RA">
    <property type="protein sequence ID" value="GAUT039077-PA"/>
    <property type="gene ID" value="GAUT039077"/>
</dbReference>
<reference evidence="1" key="1">
    <citation type="submission" date="2020-05" db="UniProtKB">
        <authorList>
            <consortium name="EnsemblMetazoa"/>
        </authorList>
    </citation>
    <scope>IDENTIFICATION</scope>
    <source>
        <strain evidence="1">TTRI</strain>
    </source>
</reference>
<accession>A0A1A9VJ55</accession>
<evidence type="ECO:0000313" key="1">
    <source>
        <dbReference type="EnsemblMetazoa" id="GAUT039077-PA"/>
    </source>
</evidence>
<sequence length="106" mass="11900">MKLFMQALTQAKQQNFMPVTDLDLDFVEIVKQEGLGTLLPVDLLDTLTVSKSKLTDAFNCFKLFYIENIRELVLAHIFIIKGASAHSHNKGNVPLFVCEATKPAYV</sequence>